<keyword evidence="5 8" id="KW-0547">Nucleotide-binding</keyword>
<comment type="catalytic activity">
    <reaction evidence="7 8">
        <text>cytidine(34) in tRNA(Ile2) + L-lysine + ATP = lysidine(34) in tRNA(Ile2) + AMP + diphosphate + H(+)</text>
        <dbReference type="Rhea" id="RHEA:43744"/>
        <dbReference type="Rhea" id="RHEA-COMP:10625"/>
        <dbReference type="Rhea" id="RHEA-COMP:10670"/>
        <dbReference type="ChEBI" id="CHEBI:15378"/>
        <dbReference type="ChEBI" id="CHEBI:30616"/>
        <dbReference type="ChEBI" id="CHEBI:32551"/>
        <dbReference type="ChEBI" id="CHEBI:33019"/>
        <dbReference type="ChEBI" id="CHEBI:82748"/>
        <dbReference type="ChEBI" id="CHEBI:83665"/>
        <dbReference type="ChEBI" id="CHEBI:456215"/>
        <dbReference type="EC" id="6.3.4.19"/>
    </reaction>
</comment>
<dbReference type="NCBIfam" id="TIGR02432">
    <property type="entry name" value="lysidine_TilS_N"/>
    <property type="match status" value="1"/>
</dbReference>
<dbReference type="SMART" id="SM00977">
    <property type="entry name" value="TilS_C"/>
    <property type="match status" value="1"/>
</dbReference>
<proteinExistence type="inferred from homology"/>
<accession>A0A1H2C672</accession>
<dbReference type="GO" id="GO:0006400">
    <property type="term" value="P:tRNA modification"/>
    <property type="evidence" value="ECO:0007669"/>
    <property type="project" value="UniProtKB-UniRule"/>
</dbReference>
<dbReference type="PANTHER" id="PTHR43033">
    <property type="entry name" value="TRNA(ILE)-LYSIDINE SYNTHASE-RELATED"/>
    <property type="match status" value="1"/>
</dbReference>
<dbReference type="Proteomes" id="UP000199679">
    <property type="component" value="Chromosome I"/>
</dbReference>
<dbReference type="NCBIfam" id="TIGR02433">
    <property type="entry name" value="lysidine_TilS_C"/>
    <property type="match status" value="1"/>
</dbReference>
<dbReference type="SUPFAM" id="SSF52402">
    <property type="entry name" value="Adenine nucleotide alpha hydrolases-like"/>
    <property type="match status" value="1"/>
</dbReference>
<keyword evidence="11" id="KW-1185">Reference proteome</keyword>
<protein>
    <recommendedName>
        <fullName evidence="8">tRNA(Ile)-lysidine synthase</fullName>
        <ecNumber evidence="8">6.3.4.19</ecNumber>
    </recommendedName>
    <alternativeName>
        <fullName evidence="8">tRNA(Ile)-2-lysyl-cytidine synthase</fullName>
    </alternativeName>
    <alternativeName>
        <fullName evidence="8">tRNA(Ile)-lysidine synthetase</fullName>
    </alternativeName>
</protein>
<dbReference type="OrthoDB" id="9807403at2"/>
<dbReference type="InterPro" id="IPR014729">
    <property type="entry name" value="Rossmann-like_a/b/a_fold"/>
</dbReference>
<dbReference type="STRING" id="652787.SAMN05216490_4655"/>
<comment type="function">
    <text evidence="8">Ligates lysine onto the cytidine present at position 34 of the AUA codon-specific tRNA(Ile) that contains the anticodon CAU, in an ATP-dependent manner. Cytidine is converted to lysidine, thus changing the amino acid specificity of the tRNA from methionine to isoleucine.</text>
</comment>
<organism evidence="10 11">
    <name type="scientific">Mucilaginibacter mallensis</name>
    <dbReference type="NCBI Taxonomy" id="652787"/>
    <lineage>
        <taxon>Bacteria</taxon>
        <taxon>Pseudomonadati</taxon>
        <taxon>Bacteroidota</taxon>
        <taxon>Sphingobacteriia</taxon>
        <taxon>Sphingobacteriales</taxon>
        <taxon>Sphingobacteriaceae</taxon>
        <taxon>Mucilaginibacter</taxon>
    </lineage>
</organism>
<evidence type="ECO:0000256" key="2">
    <source>
        <dbReference type="ARBA" id="ARBA00022490"/>
    </source>
</evidence>
<keyword evidence="4 8" id="KW-0819">tRNA processing</keyword>
<evidence type="ECO:0000256" key="3">
    <source>
        <dbReference type="ARBA" id="ARBA00022598"/>
    </source>
</evidence>
<evidence type="ECO:0000256" key="4">
    <source>
        <dbReference type="ARBA" id="ARBA00022694"/>
    </source>
</evidence>
<evidence type="ECO:0000256" key="1">
    <source>
        <dbReference type="ARBA" id="ARBA00004496"/>
    </source>
</evidence>
<dbReference type="Pfam" id="PF11734">
    <property type="entry name" value="TilS_C"/>
    <property type="match status" value="1"/>
</dbReference>
<feature type="domain" description="Lysidine-tRNA(Ile) synthetase C-terminal" evidence="9">
    <location>
        <begin position="366"/>
        <end position="439"/>
    </location>
</feature>
<dbReference type="EC" id="6.3.4.19" evidence="8"/>
<comment type="subcellular location">
    <subcellularLocation>
        <location evidence="1 8">Cytoplasm</location>
    </subcellularLocation>
</comment>
<sequence length="444" mass="50822">MLPVKQFTEFIEKNSLFTPGNKVLAAVSGGMDSVVMAHLLKAAGYNFSIAHCNFQLRDDEAIADQEFSHQLAQQFRVQFHTINFDTSAYAAEHKISIQMAARDLRYQWFDQIRQQHSYDVIALAHHQNDAIETILLNLTRGTGIAGLHGILPKNGSLVRPLLFLNRDDIQVIVQQGHLKYVEDSSNASVKYARNKLRHEVIPKLKELNPALESTFENNLQHFRDMETLLELRLVELRQDLLIEQGYEIHLSISAVKKLNPKRLLLFKLLQEYGFNETAIDDLISVLDKHSGRVFESSNFKLILDRENIILVKKTMHQHAAIQIAEGEHGVDYGGYKVTLLHDDSPLIIKDNPLAVAIDTDLLIYPLTIRPWQQSDYFYPLGMKTRKKLSDFFIQQKIPLHEKSGIPLLVNGNGDIMWIGGHRLNERYKVSDNTKKVTIFELIKI</sequence>
<dbReference type="PANTHER" id="PTHR43033:SF1">
    <property type="entry name" value="TRNA(ILE)-LYSIDINE SYNTHASE-RELATED"/>
    <property type="match status" value="1"/>
</dbReference>
<dbReference type="SUPFAM" id="SSF56037">
    <property type="entry name" value="PheT/TilS domain"/>
    <property type="match status" value="1"/>
</dbReference>
<dbReference type="GO" id="GO:0005737">
    <property type="term" value="C:cytoplasm"/>
    <property type="evidence" value="ECO:0007669"/>
    <property type="project" value="UniProtKB-SubCell"/>
</dbReference>
<dbReference type="InterPro" id="IPR012796">
    <property type="entry name" value="Lysidine-tRNA-synth_C"/>
</dbReference>
<evidence type="ECO:0000259" key="9">
    <source>
        <dbReference type="SMART" id="SM00977"/>
    </source>
</evidence>
<name>A0A1H2C672_MUCMA</name>
<evidence type="ECO:0000256" key="7">
    <source>
        <dbReference type="ARBA" id="ARBA00048539"/>
    </source>
</evidence>
<evidence type="ECO:0000256" key="8">
    <source>
        <dbReference type="HAMAP-Rule" id="MF_01161"/>
    </source>
</evidence>
<dbReference type="InterPro" id="IPR011063">
    <property type="entry name" value="TilS/TtcA_N"/>
</dbReference>
<dbReference type="EMBL" id="LT629740">
    <property type="protein sequence ID" value="SDT65799.1"/>
    <property type="molecule type" value="Genomic_DNA"/>
</dbReference>
<evidence type="ECO:0000313" key="10">
    <source>
        <dbReference type="EMBL" id="SDT65799.1"/>
    </source>
</evidence>
<dbReference type="GO" id="GO:0032267">
    <property type="term" value="F:tRNA(Ile)-lysidine synthase activity"/>
    <property type="evidence" value="ECO:0007669"/>
    <property type="project" value="UniProtKB-EC"/>
</dbReference>
<dbReference type="GO" id="GO:0005524">
    <property type="term" value="F:ATP binding"/>
    <property type="evidence" value="ECO:0007669"/>
    <property type="project" value="UniProtKB-UniRule"/>
</dbReference>
<comment type="domain">
    <text evidence="8">The N-terminal region contains the highly conserved SGGXDS motif, predicted to be a P-loop motif involved in ATP binding.</text>
</comment>
<keyword evidence="2 8" id="KW-0963">Cytoplasm</keyword>
<feature type="binding site" evidence="8">
    <location>
        <begin position="28"/>
        <end position="33"/>
    </location>
    <ligand>
        <name>ATP</name>
        <dbReference type="ChEBI" id="CHEBI:30616"/>
    </ligand>
</feature>
<dbReference type="InterPro" id="IPR012795">
    <property type="entry name" value="tRNA_Ile_lys_synt_N"/>
</dbReference>
<comment type="similarity">
    <text evidence="8">Belongs to the tRNA(Ile)-lysidine synthase family.</text>
</comment>
<reference evidence="10 11" key="1">
    <citation type="submission" date="2016-10" db="EMBL/GenBank/DDBJ databases">
        <authorList>
            <person name="de Groot N.N."/>
        </authorList>
    </citation>
    <scope>NUCLEOTIDE SEQUENCE [LARGE SCALE GENOMIC DNA]</scope>
    <source>
        <strain evidence="10 11">MP1X4</strain>
    </source>
</reference>
<dbReference type="Pfam" id="PF01171">
    <property type="entry name" value="ATP_bind_3"/>
    <property type="match status" value="1"/>
</dbReference>
<dbReference type="CDD" id="cd01992">
    <property type="entry name" value="TilS_N"/>
    <property type="match status" value="1"/>
</dbReference>
<dbReference type="InterPro" id="IPR012094">
    <property type="entry name" value="tRNA_Ile_lys_synt"/>
</dbReference>
<evidence type="ECO:0000313" key="11">
    <source>
        <dbReference type="Proteomes" id="UP000199679"/>
    </source>
</evidence>
<dbReference type="HAMAP" id="MF_01161">
    <property type="entry name" value="tRNA_Ile_lys_synt"/>
    <property type="match status" value="1"/>
</dbReference>
<gene>
    <name evidence="8" type="primary">tilS</name>
    <name evidence="10" type="ORF">SAMN05216490_4655</name>
</gene>
<dbReference type="RefSeq" id="WP_091378938.1">
    <property type="nucleotide sequence ID" value="NZ_LT629740.1"/>
</dbReference>
<keyword evidence="3 8" id="KW-0436">Ligase</keyword>
<keyword evidence="6 8" id="KW-0067">ATP-binding</keyword>
<evidence type="ECO:0000256" key="5">
    <source>
        <dbReference type="ARBA" id="ARBA00022741"/>
    </source>
</evidence>
<evidence type="ECO:0000256" key="6">
    <source>
        <dbReference type="ARBA" id="ARBA00022840"/>
    </source>
</evidence>
<dbReference type="Gene3D" id="3.40.50.620">
    <property type="entry name" value="HUPs"/>
    <property type="match status" value="1"/>
</dbReference>
<dbReference type="AlphaFoldDB" id="A0A1H2C672"/>